<proteinExistence type="predicted"/>
<evidence type="ECO:0000313" key="3">
    <source>
        <dbReference type="EMBL" id="KAH1072547.1"/>
    </source>
</evidence>
<organism evidence="3 4">
    <name type="scientific">Gossypium stocksii</name>
    <dbReference type="NCBI Taxonomy" id="47602"/>
    <lineage>
        <taxon>Eukaryota</taxon>
        <taxon>Viridiplantae</taxon>
        <taxon>Streptophyta</taxon>
        <taxon>Embryophyta</taxon>
        <taxon>Tracheophyta</taxon>
        <taxon>Spermatophyta</taxon>
        <taxon>Magnoliopsida</taxon>
        <taxon>eudicotyledons</taxon>
        <taxon>Gunneridae</taxon>
        <taxon>Pentapetalae</taxon>
        <taxon>rosids</taxon>
        <taxon>malvids</taxon>
        <taxon>Malvales</taxon>
        <taxon>Malvaceae</taxon>
        <taxon>Malvoideae</taxon>
        <taxon>Gossypium</taxon>
    </lineage>
</organism>
<dbReference type="Proteomes" id="UP000828251">
    <property type="component" value="Unassembled WGS sequence"/>
</dbReference>
<evidence type="ECO:0000313" key="4">
    <source>
        <dbReference type="Proteomes" id="UP000828251"/>
    </source>
</evidence>
<evidence type="ECO:0000256" key="1">
    <source>
        <dbReference type="SAM" id="Coils"/>
    </source>
</evidence>
<protein>
    <submittedName>
        <fullName evidence="3">Uncharacterized protein</fullName>
    </submittedName>
</protein>
<sequence length="102" mass="11509">MANNGVTTRLQKEMNQLQQEFTQLKSDLDTKIDTKFQSFHDTMKWEIRTKIHTGLQVLFEQHMGQSTRTSVVGTNKATPVEVSLDKGKGILGNVPSESSKEE</sequence>
<keyword evidence="4" id="KW-1185">Reference proteome</keyword>
<feature type="region of interest" description="Disordered" evidence="2">
    <location>
        <begin position="83"/>
        <end position="102"/>
    </location>
</feature>
<feature type="coiled-coil region" evidence="1">
    <location>
        <begin position="7"/>
        <end position="34"/>
    </location>
</feature>
<reference evidence="3 4" key="1">
    <citation type="journal article" date="2021" name="Plant Biotechnol. J.">
        <title>Multi-omics assisted identification of the key and species-specific regulatory components of drought-tolerant mechanisms in Gossypium stocksii.</title>
        <authorList>
            <person name="Yu D."/>
            <person name="Ke L."/>
            <person name="Zhang D."/>
            <person name="Wu Y."/>
            <person name="Sun Y."/>
            <person name="Mei J."/>
            <person name="Sun J."/>
            <person name="Sun Y."/>
        </authorList>
    </citation>
    <scope>NUCLEOTIDE SEQUENCE [LARGE SCALE GENOMIC DNA]</scope>
    <source>
        <strain evidence="4">cv. E1</strain>
        <tissue evidence="3">Leaf</tissue>
    </source>
</reference>
<accession>A0A9D3V5J5</accession>
<gene>
    <name evidence="3" type="ORF">J1N35_024875</name>
</gene>
<evidence type="ECO:0000256" key="2">
    <source>
        <dbReference type="SAM" id="MobiDB-lite"/>
    </source>
</evidence>
<comment type="caution">
    <text evidence="3">The sequence shown here is derived from an EMBL/GenBank/DDBJ whole genome shotgun (WGS) entry which is preliminary data.</text>
</comment>
<dbReference type="AlphaFoldDB" id="A0A9D3V5J5"/>
<dbReference type="EMBL" id="JAIQCV010000008">
    <property type="protein sequence ID" value="KAH1072547.1"/>
    <property type="molecule type" value="Genomic_DNA"/>
</dbReference>
<name>A0A9D3V5J5_9ROSI</name>
<keyword evidence="1" id="KW-0175">Coiled coil</keyword>